<name>A0A7W3LLB8_ACTNM</name>
<keyword evidence="1" id="KW-0472">Membrane</keyword>
<organism evidence="2 3">
    <name type="scientific">Actinomadura namibiensis</name>
    <dbReference type="NCBI Taxonomy" id="182080"/>
    <lineage>
        <taxon>Bacteria</taxon>
        <taxon>Bacillati</taxon>
        <taxon>Actinomycetota</taxon>
        <taxon>Actinomycetes</taxon>
        <taxon>Streptosporangiales</taxon>
        <taxon>Thermomonosporaceae</taxon>
        <taxon>Actinomadura</taxon>
    </lineage>
</organism>
<keyword evidence="1" id="KW-0812">Transmembrane</keyword>
<accession>A0A7W3LLB8</accession>
<dbReference type="EMBL" id="JACJIA010000002">
    <property type="protein sequence ID" value="MBA8950239.1"/>
    <property type="molecule type" value="Genomic_DNA"/>
</dbReference>
<evidence type="ECO:0000313" key="3">
    <source>
        <dbReference type="Proteomes" id="UP000572680"/>
    </source>
</evidence>
<sequence>MKRVTSLVVGMVLFVLGVQGGIRLLADRDNAGILDWMPGGFPVRLSSYALMILAGALLAGWGSKKAA</sequence>
<comment type="caution">
    <text evidence="2">The sequence shown here is derived from an EMBL/GenBank/DDBJ whole genome shotgun (WGS) entry which is preliminary data.</text>
</comment>
<gene>
    <name evidence="2" type="ORF">HNR61_001852</name>
</gene>
<dbReference type="RefSeq" id="WP_182842692.1">
    <property type="nucleotide sequence ID" value="NZ_BAAALP010000035.1"/>
</dbReference>
<dbReference type="AlphaFoldDB" id="A0A7W3LLB8"/>
<proteinExistence type="predicted"/>
<keyword evidence="3" id="KW-1185">Reference proteome</keyword>
<dbReference type="Proteomes" id="UP000572680">
    <property type="component" value="Unassembled WGS sequence"/>
</dbReference>
<evidence type="ECO:0000313" key="2">
    <source>
        <dbReference type="EMBL" id="MBA8950239.1"/>
    </source>
</evidence>
<keyword evidence="1" id="KW-1133">Transmembrane helix</keyword>
<evidence type="ECO:0000256" key="1">
    <source>
        <dbReference type="SAM" id="Phobius"/>
    </source>
</evidence>
<reference evidence="2 3" key="1">
    <citation type="submission" date="2020-08" db="EMBL/GenBank/DDBJ databases">
        <title>Genomic Encyclopedia of Type Strains, Phase IV (KMG-IV): sequencing the most valuable type-strain genomes for metagenomic binning, comparative biology and taxonomic classification.</title>
        <authorList>
            <person name="Goeker M."/>
        </authorList>
    </citation>
    <scope>NUCLEOTIDE SEQUENCE [LARGE SCALE GENOMIC DNA]</scope>
    <source>
        <strain evidence="2 3">DSM 44197</strain>
    </source>
</reference>
<protein>
    <submittedName>
        <fullName evidence="2">Uncharacterized protein</fullName>
    </submittedName>
</protein>
<feature type="transmembrane region" description="Helical" evidence="1">
    <location>
        <begin position="44"/>
        <end position="62"/>
    </location>
</feature>